<sequence length="72" mass="8168">MAADGPSSDHHKYDVHIEREGRFWLVRVPETGSLTQARNLDEVEQMAREVITLDLDLRSVDDVEVVVHGPTE</sequence>
<dbReference type="InterPro" id="IPR035069">
    <property type="entry name" value="TTHA1013/TTHA0281-like"/>
</dbReference>
<reference evidence="1 2" key="1">
    <citation type="submission" date="2019-05" db="EMBL/GenBank/DDBJ databases">
        <title>Nakamurella sp. N5BH11, whole genome shotgun sequence.</title>
        <authorList>
            <person name="Tuo L."/>
        </authorList>
    </citation>
    <scope>NUCLEOTIDE SEQUENCE [LARGE SCALE GENOMIC DNA]</scope>
    <source>
        <strain evidence="1 2">N5BH11</strain>
    </source>
</reference>
<protein>
    <recommendedName>
        <fullName evidence="3">Type II toxin-antitoxin system HicB family antitoxin</fullName>
    </recommendedName>
</protein>
<gene>
    <name evidence="1" type="ORF">FDO65_07055</name>
</gene>
<comment type="caution">
    <text evidence="1">The sequence shown here is derived from an EMBL/GenBank/DDBJ whole genome shotgun (WGS) entry which is preliminary data.</text>
</comment>
<dbReference type="RefSeq" id="WP_137448653.1">
    <property type="nucleotide sequence ID" value="NZ_SZZH01000001.1"/>
</dbReference>
<dbReference type="SUPFAM" id="SSF143100">
    <property type="entry name" value="TTHA1013/TTHA0281-like"/>
    <property type="match status" value="1"/>
</dbReference>
<dbReference type="Gene3D" id="3.30.160.250">
    <property type="match status" value="1"/>
</dbReference>
<evidence type="ECO:0000313" key="2">
    <source>
        <dbReference type="Proteomes" id="UP000306985"/>
    </source>
</evidence>
<keyword evidence="2" id="KW-1185">Reference proteome</keyword>
<dbReference type="Proteomes" id="UP000306985">
    <property type="component" value="Unassembled WGS sequence"/>
</dbReference>
<dbReference type="EMBL" id="SZZH01000001">
    <property type="protein sequence ID" value="TKV61349.1"/>
    <property type="molecule type" value="Genomic_DNA"/>
</dbReference>
<accession>A0A4U6QM04</accession>
<dbReference type="OrthoDB" id="5772641at2"/>
<evidence type="ECO:0008006" key="3">
    <source>
        <dbReference type="Google" id="ProtNLM"/>
    </source>
</evidence>
<organism evidence="1 2">
    <name type="scientific">Nakamurella flava</name>
    <dbReference type="NCBI Taxonomy" id="2576308"/>
    <lineage>
        <taxon>Bacteria</taxon>
        <taxon>Bacillati</taxon>
        <taxon>Actinomycetota</taxon>
        <taxon>Actinomycetes</taxon>
        <taxon>Nakamurellales</taxon>
        <taxon>Nakamurellaceae</taxon>
        <taxon>Nakamurella</taxon>
    </lineage>
</organism>
<name>A0A4U6QM04_9ACTN</name>
<evidence type="ECO:0000313" key="1">
    <source>
        <dbReference type="EMBL" id="TKV61349.1"/>
    </source>
</evidence>
<proteinExistence type="predicted"/>
<dbReference type="AlphaFoldDB" id="A0A4U6QM04"/>